<evidence type="ECO:0000256" key="5">
    <source>
        <dbReference type="ARBA" id="ARBA00022806"/>
    </source>
</evidence>
<keyword evidence="5 12" id="KW-0347">Helicase</keyword>
<dbReference type="InterPro" id="IPR038726">
    <property type="entry name" value="PDDEXK_AddAB-type"/>
</dbReference>
<keyword evidence="13" id="KW-1185">Reference proteome</keyword>
<dbReference type="SUPFAM" id="SSF52540">
    <property type="entry name" value="P-loop containing nucleoside triphosphate hydrolases"/>
    <property type="match status" value="1"/>
</dbReference>
<feature type="domain" description="PD-(D/E)XK endonuclease-like" evidence="10">
    <location>
        <begin position="744"/>
        <end position="1004"/>
    </location>
</feature>
<dbReference type="GO" id="GO:0004527">
    <property type="term" value="F:exonuclease activity"/>
    <property type="evidence" value="ECO:0007669"/>
    <property type="project" value="UniProtKB-KW"/>
</dbReference>
<dbReference type="InterPro" id="IPR049035">
    <property type="entry name" value="ADDB_N"/>
</dbReference>
<keyword evidence="4" id="KW-0378">Hydrolase</keyword>
<keyword evidence="8" id="KW-0238">DNA-binding</keyword>
<protein>
    <submittedName>
        <fullName evidence="12">ATP-dependent helicase/deoxyribonuclease subunit B</fullName>
    </submittedName>
</protein>
<dbReference type="InterPro" id="IPR027417">
    <property type="entry name" value="P-loop_NTPase"/>
</dbReference>
<sequence>MALKILQGNAKSDFLDIIADKILSLPAKEDTFLIVPNNLKFKTEINILNLLKQKTSDSQSSFFSLPNLKIYSFNRLVWYFLNDSSYFQLPELTTSMKDMILTSILLDHNDELKVYRNFTSDTGFIDLLREQIEIFEKEGISYKDLLELEGENLDLDKNSDLSLIYQNYEKAIDQPFRNEQCDFVYLSQYLATKDLSQTNFIFFNYLQFTKVETDLLMLLIEKAKNVYYVNYHDAVLKYDPTLENLNLLNIKSEQIDCSNNENNQLAAIFDSKLKVTEEQPKIKIYRCLDRYSEVKNLALKIVHLVRNESVRYNDILILGSQINNYEVIFKEIFSEYQIPYFGEFTNSMKNATITFILKKLLDLVNRRISIDDIFDLLKTQMFDVPTEVLIDAENFALKLGISGYDFLFLDLDNEKLKRSFPRDESKLEHFLLAKRLVCDLLVPLISSLKRSKSANEYANILYDFLSEEGIFDKFNQTKNDFYEAGQQLEGDQIEQEINTFTKLLDEITVIFGDREISLNDFSIVLLNGFKTKTYAMVPAVIDAVQISDINKVNLPDYKYVWIINSVDGNLPFVHDRNEYLLSSEEFEDIAKQTNNNFLLHYIVNFQNETERKMDYLSMSLPKTELYLSYASQDQEFPLLPSSYIRDIHEKFQIPIQDFDDRPENFDFNERLINPSTSLTDLVQIINQSLSDRNSIDANWTSLFMWFKQNQGEDFRKVLQALEISDNHIIEPTVIEKIFENSLLLSITNMETYFRNPYEFFVKYVLKIRERQISEVNPLVSGLVFHEVLDHFFKIIKKENKNLNELSDHDLENITNDVYKEVLNNQHLDFLLNDPINKFNIGILRQTVMSTLRSIKMQGLRSIPLFTEKSFGMSGDDIQPIYTLGQNQLLKINGKIDRLDLFEKNGEQFFNVIDYKSSNRKFDLNDFYSGLNLQLITYLQILKNYYFKEPFQKVGGSFFYQIQDPTIEHESIKTSFDQSWIKNYKYNGPFLNDENYLKIISDDLAANDLNWKDLFPTPKTKKNQNAYTEDEFNTIFDFNEKRFKTLGEMIYSGKFRQKILFKTFEDIQKYRSNAYQAILLFDPEINKDFRIWRSQSPDDLLRQMRGDAK</sequence>
<dbReference type="AlphaFoldDB" id="A0AAU9DRK7"/>
<organism evidence="12 13">
    <name type="scientific">Xylocopilactobacillus apis</name>
    <dbReference type="NCBI Taxonomy" id="2932183"/>
    <lineage>
        <taxon>Bacteria</taxon>
        <taxon>Bacillati</taxon>
        <taxon>Bacillota</taxon>
        <taxon>Bacilli</taxon>
        <taxon>Lactobacillales</taxon>
        <taxon>Lactobacillaceae</taxon>
        <taxon>Xylocopilactobacillus</taxon>
    </lineage>
</organism>
<keyword evidence="6" id="KW-0269">Exonuclease</keyword>
<dbReference type="GO" id="GO:0005524">
    <property type="term" value="F:ATP binding"/>
    <property type="evidence" value="ECO:0007669"/>
    <property type="project" value="UniProtKB-KW"/>
</dbReference>
<evidence type="ECO:0000256" key="9">
    <source>
        <dbReference type="ARBA" id="ARBA00023204"/>
    </source>
</evidence>
<gene>
    <name evidence="12" type="primary">rexB</name>
    <name evidence="12" type="ORF">KIMC2_08600</name>
</gene>
<evidence type="ECO:0000313" key="13">
    <source>
        <dbReference type="Proteomes" id="UP001321804"/>
    </source>
</evidence>
<dbReference type="GO" id="GO:0006281">
    <property type="term" value="P:DNA repair"/>
    <property type="evidence" value="ECO:0007669"/>
    <property type="project" value="UniProtKB-KW"/>
</dbReference>
<evidence type="ECO:0000256" key="1">
    <source>
        <dbReference type="ARBA" id="ARBA00022722"/>
    </source>
</evidence>
<keyword evidence="1" id="KW-0540">Nuclease</keyword>
<keyword evidence="2" id="KW-0547">Nucleotide-binding</keyword>
<dbReference type="Pfam" id="PF12705">
    <property type="entry name" value="PDDEXK_1"/>
    <property type="match status" value="1"/>
</dbReference>
<keyword evidence="7" id="KW-0067">ATP-binding</keyword>
<evidence type="ECO:0000256" key="3">
    <source>
        <dbReference type="ARBA" id="ARBA00022763"/>
    </source>
</evidence>
<evidence type="ECO:0000256" key="8">
    <source>
        <dbReference type="ARBA" id="ARBA00023125"/>
    </source>
</evidence>
<evidence type="ECO:0000256" key="7">
    <source>
        <dbReference type="ARBA" id="ARBA00022840"/>
    </source>
</evidence>
<accession>A0AAU9DRK7</accession>
<dbReference type="EMBL" id="AP026801">
    <property type="protein sequence ID" value="BDR56298.1"/>
    <property type="molecule type" value="Genomic_DNA"/>
</dbReference>
<evidence type="ECO:0000256" key="2">
    <source>
        <dbReference type="ARBA" id="ARBA00022741"/>
    </source>
</evidence>
<dbReference type="GO" id="GO:0003677">
    <property type="term" value="F:DNA binding"/>
    <property type="evidence" value="ECO:0007669"/>
    <property type="project" value="UniProtKB-KW"/>
</dbReference>
<dbReference type="PANTHER" id="PTHR30591:SF1">
    <property type="entry name" value="RECBCD ENZYME SUBUNIT RECC"/>
    <property type="match status" value="1"/>
</dbReference>
<dbReference type="PANTHER" id="PTHR30591">
    <property type="entry name" value="RECBCD ENZYME SUBUNIT RECC"/>
    <property type="match status" value="1"/>
</dbReference>
<evidence type="ECO:0000313" key="12">
    <source>
        <dbReference type="EMBL" id="BDR56298.1"/>
    </source>
</evidence>
<dbReference type="Pfam" id="PF21445">
    <property type="entry name" value="ADDB_N"/>
    <property type="match status" value="1"/>
</dbReference>
<evidence type="ECO:0000256" key="4">
    <source>
        <dbReference type="ARBA" id="ARBA00022801"/>
    </source>
</evidence>
<evidence type="ECO:0000259" key="10">
    <source>
        <dbReference type="Pfam" id="PF12705"/>
    </source>
</evidence>
<dbReference type="Gene3D" id="3.40.50.300">
    <property type="entry name" value="P-loop containing nucleotide triphosphate hydrolases"/>
    <property type="match status" value="3"/>
</dbReference>
<name>A0AAU9DRK7_9LACO</name>
<feature type="domain" description="ATP-dependent helicase/deoxyribonuclease subunit B N-terminal" evidence="11">
    <location>
        <begin position="14"/>
        <end position="233"/>
    </location>
</feature>
<keyword evidence="3" id="KW-0227">DNA damage</keyword>
<evidence type="ECO:0000259" key="11">
    <source>
        <dbReference type="Pfam" id="PF21445"/>
    </source>
</evidence>
<dbReference type="KEGG" id="xak:KIMC2_08600"/>
<proteinExistence type="predicted"/>
<dbReference type="RefSeq" id="WP_317698207.1">
    <property type="nucleotide sequence ID" value="NZ_AP026801.1"/>
</dbReference>
<dbReference type="GO" id="GO:0006310">
    <property type="term" value="P:DNA recombination"/>
    <property type="evidence" value="ECO:0007669"/>
    <property type="project" value="TreeGrafter"/>
</dbReference>
<reference evidence="12 13" key="1">
    <citation type="journal article" date="2023" name="Microbiol. Spectr.">
        <title>Symbiosis of Carpenter Bees with Uncharacterized Lactic Acid Bacteria Showing NAD Auxotrophy.</title>
        <authorList>
            <person name="Kawasaki S."/>
            <person name="Ozawa K."/>
            <person name="Mori T."/>
            <person name="Yamamoto A."/>
            <person name="Ito M."/>
            <person name="Ohkuma M."/>
            <person name="Sakamoto M."/>
            <person name="Matsutani M."/>
        </authorList>
    </citation>
    <scope>NUCLEOTIDE SEQUENCE [LARGE SCALE GENOMIC DNA]</scope>
    <source>
        <strain evidence="12 13">KimC2</strain>
    </source>
</reference>
<evidence type="ECO:0000256" key="6">
    <source>
        <dbReference type="ARBA" id="ARBA00022839"/>
    </source>
</evidence>
<dbReference type="Proteomes" id="UP001321804">
    <property type="component" value="Chromosome"/>
</dbReference>
<keyword evidence="9" id="KW-0234">DNA repair</keyword>
<dbReference type="GO" id="GO:0004386">
    <property type="term" value="F:helicase activity"/>
    <property type="evidence" value="ECO:0007669"/>
    <property type="project" value="UniProtKB-KW"/>
</dbReference>